<comment type="subcellular location">
    <subcellularLocation>
        <location evidence="1">Cell membrane</location>
    </subcellularLocation>
</comment>
<dbReference type="SMART" id="SM00408">
    <property type="entry name" value="IGc2"/>
    <property type="match status" value="3"/>
</dbReference>
<dbReference type="CDD" id="cd00096">
    <property type="entry name" value="Ig"/>
    <property type="match status" value="1"/>
</dbReference>
<dbReference type="FunFam" id="2.60.40.10:FF:000328">
    <property type="entry name" value="CLUMA_CG000981, isoform A"/>
    <property type="match status" value="1"/>
</dbReference>
<evidence type="ECO:0000256" key="7">
    <source>
        <dbReference type="ARBA" id="ARBA00023180"/>
    </source>
</evidence>
<evidence type="ECO:0000313" key="12">
    <source>
        <dbReference type="RefSeq" id="XP_024942430.1"/>
    </source>
</evidence>
<feature type="region of interest" description="Disordered" evidence="9">
    <location>
        <begin position="381"/>
        <end position="451"/>
    </location>
</feature>
<dbReference type="Gene3D" id="2.60.40.10">
    <property type="entry name" value="Immunoglobulins"/>
    <property type="match status" value="3"/>
</dbReference>
<evidence type="ECO:0000256" key="4">
    <source>
        <dbReference type="ARBA" id="ARBA00022737"/>
    </source>
</evidence>
<keyword evidence="3" id="KW-0732">Signal</keyword>
<dbReference type="InterPro" id="IPR003599">
    <property type="entry name" value="Ig_sub"/>
</dbReference>
<evidence type="ECO:0000256" key="2">
    <source>
        <dbReference type="ARBA" id="ARBA00022475"/>
    </source>
</evidence>
<dbReference type="InterPro" id="IPR051170">
    <property type="entry name" value="Neural/epithelial_adhesion"/>
</dbReference>
<dbReference type="Pfam" id="PF07686">
    <property type="entry name" value="V-set"/>
    <property type="match status" value="1"/>
</dbReference>
<dbReference type="SUPFAM" id="SSF48726">
    <property type="entry name" value="Immunoglobulin"/>
    <property type="match status" value="3"/>
</dbReference>
<evidence type="ECO:0000256" key="3">
    <source>
        <dbReference type="ARBA" id="ARBA00022729"/>
    </source>
</evidence>
<evidence type="ECO:0000256" key="8">
    <source>
        <dbReference type="ARBA" id="ARBA00023319"/>
    </source>
</evidence>
<feature type="domain" description="Ig-like" evidence="10">
    <location>
        <begin position="287"/>
        <end position="377"/>
    </location>
</feature>
<dbReference type="GO" id="GO:0005886">
    <property type="term" value="C:plasma membrane"/>
    <property type="evidence" value="ECO:0007669"/>
    <property type="project" value="UniProtKB-SubCell"/>
</dbReference>
<dbReference type="Pfam" id="PF13927">
    <property type="entry name" value="Ig_3"/>
    <property type="match status" value="2"/>
</dbReference>
<dbReference type="PANTHER" id="PTHR12231:SF247">
    <property type="entry name" value="DPR-INTERACTING PROTEIN DELTA, ISOFORM D"/>
    <property type="match status" value="1"/>
</dbReference>
<dbReference type="InterPro" id="IPR003598">
    <property type="entry name" value="Ig_sub2"/>
</dbReference>
<keyword evidence="8" id="KW-0393">Immunoglobulin domain</keyword>
<proteinExistence type="predicted"/>
<evidence type="ECO:0000256" key="6">
    <source>
        <dbReference type="ARBA" id="ARBA00023157"/>
    </source>
</evidence>
<dbReference type="Proteomes" id="UP000694920">
    <property type="component" value="Unplaced"/>
</dbReference>
<keyword evidence="6" id="KW-1015">Disulfide bond</keyword>
<dbReference type="InterPro" id="IPR013106">
    <property type="entry name" value="Ig_V-set"/>
</dbReference>
<dbReference type="PANTHER" id="PTHR12231">
    <property type="entry name" value="CTX-RELATED TYPE I TRANSMEMBRANE PROTEIN"/>
    <property type="match status" value="1"/>
</dbReference>
<dbReference type="InterPro" id="IPR007110">
    <property type="entry name" value="Ig-like_dom"/>
</dbReference>
<keyword evidence="2" id="KW-1003">Cell membrane</keyword>
<dbReference type="SMART" id="SM00409">
    <property type="entry name" value="IG"/>
    <property type="match status" value="3"/>
</dbReference>
<dbReference type="RefSeq" id="XP_024942430.1">
    <property type="nucleotide sequence ID" value="XM_025086662.1"/>
</dbReference>
<dbReference type="InterPro" id="IPR013783">
    <property type="entry name" value="Ig-like_fold"/>
</dbReference>
<protein>
    <submittedName>
        <fullName evidence="12">Lachesin isoform X1</fullName>
    </submittedName>
</protein>
<dbReference type="GO" id="GO:0043005">
    <property type="term" value="C:neuron projection"/>
    <property type="evidence" value="ECO:0007669"/>
    <property type="project" value="TreeGrafter"/>
</dbReference>
<keyword evidence="4" id="KW-0677">Repeat</keyword>
<evidence type="ECO:0000256" key="9">
    <source>
        <dbReference type="SAM" id="MobiDB-lite"/>
    </source>
</evidence>
<feature type="domain" description="Ig-like" evidence="10">
    <location>
        <begin position="190"/>
        <end position="276"/>
    </location>
</feature>
<keyword evidence="5" id="KW-0472">Membrane</keyword>
<dbReference type="GeneID" id="107269371"/>
<feature type="compositionally biased region" description="Basic and acidic residues" evidence="9">
    <location>
        <begin position="426"/>
        <end position="445"/>
    </location>
</feature>
<evidence type="ECO:0000256" key="5">
    <source>
        <dbReference type="ARBA" id="ARBA00023136"/>
    </source>
</evidence>
<keyword evidence="7" id="KW-0325">Glycoprotein</keyword>
<sequence length="487" mass="54681">MGSQGRTVSLLPVAREWNCTGGVSDVPKVSVVKTVGIKKNLPTPWNGIEQQVLRSRITMADIQRRSRYLTISILHIITIMCQALSDGPRFAEPIPNVTVALGRDANLPCVVENLGTYKVAWIHINRHMLVTMHTRVIAKIPRFSVSYDNQKTWLLHVSSVQKQDIGYYMCQVNTNPMISQVGYLEVVVPPNILDSMSTQSTVAVRENQNITLTCRAEGIPTPTLMWRREDGQGIFVDRRGKVVMYDGEQLNLTKISRTQMGAYLCIAKNGVPPTVSKRIIVDVEFSPMIWVPNQLVGAPADTNVTIDCHTEAHPRAISYWIFNSTMVLSNEKYFTHTVENSYRTHMRLTIRNLQAGDFGNYRCISKNSLGETEGSIRLYEIPKPSAPPKATEIKSSANKEGRKSTPAPPKRLTTVWPASYKPYYPKRTERPPSSEEKLERPEQKPRGHASTGSAYIIRWSAPQLMIVAVQYMLTGPYVPPYVAQNAN</sequence>
<gene>
    <name evidence="12" type="primary">LOC107269371</name>
</gene>
<evidence type="ECO:0000313" key="11">
    <source>
        <dbReference type="Proteomes" id="UP000694920"/>
    </source>
</evidence>
<accession>A0AAJ7RK57</accession>
<dbReference type="PROSITE" id="PS50835">
    <property type="entry name" value="IG_LIKE"/>
    <property type="match status" value="3"/>
</dbReference>
<evidence type="ECO:0000259" key="10">
    <source>
        <dbReference type="PROSITE" id="PS50835"/>
    </source>
</evidence>
<dbReference type="FunFam" id="2.60.40.10:FF:000376">
    <property type="entry name" value="CLUMA_CG000981, isoform A"/>
    <property type="match status" value="1"/>
</dbReference>
<evidence type="ECO:0000256" key="1">
    <source>
        <dbReference type="ARBA" id="ARBA00004236"/>
    </source>
</evidence>
<dbReference type="AlphaFoldDB" id="A0AAJ7RK57"/>
<name>A0AAJ7RK57_CEPCN</name>
<keyword evidence="11" id="KW-1185">Reference proteome</keyword>
<dbReference type="InterPro" id="IPR036179">
    <property type="entry name" value="Ig-like_dom_sf"/>
</dbReference>
<feature type="domain" description="Ig-like" evidence="10">
    <location>
        <begin position="88"/>
        <end position="173"/>
    </location>
</feature>
<reference evidence="12" key="1">
    <citation type="submission" date="2025-08" db="UniProtKB">
        <authorList>
            <consortium name="RefSeq"/>
        </authorList>
    </citation>
    <scope>IDENTIFICATION</scope>
</reference>
<organism evidence="11 12">
    <name type="scientific">Cephus cinctus</name>
    <name type="common">Wheat stem sawfly</name>
    <dbReference type="NCBI Taxonomy" id="211228"/>
    <lineage>
        <taxon>Eukaryota</taxon>
        <taxon>Metazoa</taxon>
        <taxon>Ecdysozoa</taxon>
        <taxon>Arthropoda</taxon>
        <taxon>Hexapoda</taxon>
        <taxon>Insecta</taxon>
        <taxon>Pterygota</taxon>
        <taxon>Neoptera</taxon>
        <taxon>Endopterygota</taxon>
        <taxon>Hymenoptera</taxon>
        <taxon>Cephoidea</taxon>
        <taxon>Cephidae</taxon>
        <taxon>Cephus</taxon>
    </lineage>
</organism>